<reference evidence="3 4" key="1">
    <citation type="submission" date="2019-07" db="EMBL/GenBank/DDBJ databases">
        <title>Cryptosporangium phraense sp. nov., isolated from plant litter.</title>
        <authorList>
            <person name="Suriyachadkun C."/>
        </authorList>
    </citation>
    <scope>NUCLEOTIDE SEQUENCE [LARGE SCALE GENOMIC DNA]</scope>
    <source>
        <strain evidence="3 4">A-T 5661</strain>
    </source>
</reference>
<evidence type="ECO:0000313" key="4">
    <source>
        <dbReference type="Proteomes" id="UP000317982"/>
    </source>
</evidence>
<feature type="chain" id="PRO_5038487446" description="Secreted protein" evidence="2">
    <location>
        <begin position="20"/>
        <end position="99"/>
    </location>
</feature>
<name>A0A545AYD9_9ACTN</name>
<accession>A0A545AYD9</accession>
<evidence type="ECO:0008006" key="5">
    <source>
        <dbReference type="Google" id="ProtNLM"/>
    </source>
</evidence>
<dbReference type="EMBL" id="VIRS01000002">
    <property type="protein sequence ID" value="TQS46323.1"/>
    <property type="molecule type" value="Genomic_DNA"/>
</dbReference>
<gene>
    <name evidence="3" type="ORF">FL583_02715</name>
</gene>
<comment type="caution">
    <text evidence="3">The sequence shown here is derived from an EMBL/GenBank/DDBJ whole genome shotgun (WGS) entry which is preliminary data.</text>
</comment>
<dbReference type="RefSeq" id="WP_142702850.1">
    <property type="nucleotide sequence ID" value="NZ_VIRS01000002.1"/>
</dbReference>
<evidence type="ECO:0000256" key="1">
    <source>
        <dbReference type="SAM" id="MobiDB-lite"/>
    </source>
</evidence>
<keyword evidence="2" id="KW-0732">Signal</keyword>
<dbReference type="InParanoid" id="A0A545AYD9"/>
<keyword evidence="4" id="KW-1185">Reference proteome</keyword>
<organism evidence="3 4">
    <name type="scientific">Cryptosporangium phraense</name>
    <dbReference type="NCBI Taxonomy" id="2593070"/>
    <lineage>
        <taxon>Bacteria</taxon>
        <taxon>Bacillati</taxon>
        <taxon>Actinomycetota</taxon>
        <taxon>Actinomycetes</taxon>
        <taxon>Cryptosporangiales</taxon>
        <taxon>Cryptosporangiaceae</taxon>
        <taxon>Cryptosporangium</taxon>
    </lineage>
</organism>
<feature type="signal peptide" evidence="2">
    <location>
        <begin position="1"/>
        <end position="19"/>
    </location>
</feature>
<protein>
    <recommendedName>
        <fullName evidence="5">Secreted protein</fullName>
    </recommendedName>
</protein>
<proteinExistence type="predicted"/>
<evidence type="ECO:0000256" key="2">
    <source>
        <dbReference type="SAM" id="SignalP"/>
    </source>
</evidence>
<evidence type="ECO:0000313" key="3">
    <source>
        <dbReference type="EMBL" id="TQS46323.1"/>
    </source>
</evidence>
<dbReference type="Proteomes" id="UP000317982">
    <property type="component" value="Unassembled WGS sequence"/>
</dbReference>
<sequence>MKARLVVLACAVAAGGVLAVGGAPAAAAPDTDWESLCGPNAVWDGRYYFRDPCDDPDNPYRNGGSGTSTETKPPATDQAPEGPRSRHGFPRRSSGRGRF</sequence>
<dbReference type="AlphaFoldDB" id="A0A545AYD9"/>
<feature type="compositionally biased region" description="Basic residues" evidence="1">
    <location>
        <begin position="85"/>
        <end position="99"/>
    </location>
</feature>
<feature type="region of interest" description="Disordered" evidence="1">
    <location>
        <begin position="54"/>
        <end position="99"/>
    </location>
</feature>